<dbReference type="AlphaFoldDB" id="A0AAU8GAR0"/>
<dbReference type="SUPFAM" id="SSF102588">
    <property type="entry name" value="LmbE-like"/>
    <property type="match status" value="1"/>
</dbReference>
<dbReference type="InterPro" id="IPR003737">
    <property type="entry name" value="GlcNAc_PI_deacetylase-related"/>
</dbReference>
<organism evidence="1">
    <name type="scientific">Dehalogenimonas sp. 4OHTPN</name>
    <dbReference type="NCBI Taxonomy" id="3166643"/>
    <lineage>
        <taxon>Bacteria</taxon>
        <taxon>Bacillati</taxon>
        <taxon>Chloroflexota</taxon>
        <taxon>Dehalococcoidia</taxon>
        <taxon>Dehalococcoidales</taxon>
        <taxon>Dehalococcoidaceae</taxon>
        <taxon>Dehalogenimonas</taxon>
    </lineage>
</organism>
<sequence>MPGDRVLLFIGAHPDDESFGPGATLAHYALKGVKVYYACATRGEAGTIDPQFFMSGLVDSGDVRWAELQCAGRALGLSAIFHLGYRDSGMAGSADNQNPQALVNAPVEQVAGRIVRIIREIKPQVILTHDPCGDYGHPDHVAVNRAAVEAFQAAGDHMRYPEAGPPFQPSKLYFSVFSRRLLKLAVRLLPLLGQNPEKFGRNKDIDLTRLTGECLPVHARVKLDRAAFNARGEASACHRSQLYGGGGPPRAGILGLIEKIIGRRDSFSRAFPPAATRTVEHDLFEGLDQDSRAR</sequence>
<dbReference type="Pfam" id="PF02585">
    <property type="entry name" value="PIG-L"/>
    <property type="match status" value="1"/>
</dbReference>
<dbReference type="PANTHER" id="PTHR12993">
    <property type="entry name" value="N-ACETYLGLUCOSAMINYL-PHOSPHATIDYLINOSITOL DE-N-ACETYLASE-RELATED"/>
    <property type="match status" value="1"/>
</dbReference>
<name>A0AAU8GAR0_9CHLR</name>
<accession>A0AAU8GAR0</accession>
<gene>
    <name evidence="1" type="ORF">ABV300_03925</name>
</gene>
<dbReference type="Gene3D" id="3.40.50.10320">
    <property type="entry name" value="LmbE-like"/>
    <property type="match status" value="1"/>
</dbReference>
<dbReference type="GO" id="GO:0016811">
    <property type="term" value="F:hydrolase activity, acting on carbon-nitrogen (but not peptide) bonds, in linear amides"/>
    <property type="evidence" value="ECO:0007669"/>
    <property type="project" value="TreeGrafter"/>
</dbReference>
<dbReference type="PANTHER" id="PTHR12993:SF11">
    <property type="entry name" value="N-ACETYLGLUCOSAMINYL-PHOSPHATIDYLINOSITOL DE-N-ACETYLASE"/>
    <property type="match status" value="1"/>
</dbReference>
<dbReference type="EMBL" id="CP159307">
    <property type="protein sequence ID" value="XCH34037.1"/>
    <property type="molecule type" value="Genomic_DNA"/>
</dbReference>
<evidence type="ECO:0000313" key="1">
    <source>
        <dbReference type="EMBL" id="XCH34037.1"/>
    </source>
</evidence>
<dbReference type="RefSeq" id="WP_353715223.1">
    <property type="nucleotide sequence ID" value="NZ_CP159307.1"/>
</dbReference>
<protein>
    <submittedName>
        <fullName evidence="1">PIG-L family deacetylase</fullName>
    </submittedName>
</protein>
<reference evidence="1" key="1">
    <citation type="submission" date="2024-06" db="EMBL/GenBank/DDBJ databases">
        <title>A Novel Isolate, Dehalogenimonas sp. Strain 4OHTPN, Dechlorinates Aromatic 4 Hydroxy chlorothalonil by a Novel Reductive Dehalogenase.</title>
        <authorList>
            <person name="Liu G."/>
        </authorList>
    </citation>
    <scope>NUCLEOTIDE SEQUENCE</scope>
    <source>
        <strain evidence="1">4OHTPN</strain>
    </source>
</reference>
<proteinExistence type="predicted"/>
<dbReference type="InterPro" id="IPR024078">
    <property type="entry name" value="LmbE-like_dom_sf"/>
</dbReference>